<organism evidence="1 2">
    <name type="scientific">Datura stramonium</name>
    <name type="common">Jimsonweed</name>
    <name type="synonym">Common thornapple</name>
    <dbReference type="NCBI Taxonomy" id="4076"/>
    <lineage>
        <taxon>Eukaryota</taxon>
        <taxon>Viridiplantae</taxon>
        <taxon>Streptophyta</taxon>
        <taxon>Embryophyta</taxon>
        <taxon>Tracheophyta</taxon>
        <taxon>Spermatophyta</taxon>
        <taxon>Magnoliopsida</taxon>
        <taxon>eudicotyledons</taxon>
        <taxon>Gunneridae</taxon>
        <taxon>Pentapetalae</taxon>
        <taxon>asterids</taxon>
        <taxon>lamiids</taxon>
        <taxon>Solanales</taxon>
        <taxon>Solanaceae</taxon>
        <taxon>Solanoideae</taxon>
        <taxon>Datureae</taxon>
        <taxon>Datura</taxon>
    </lineage>
</organism>
<keyword evidence="2" id="KW-1185">Reference proteome</keyword>
<reference evidence="1 2" key="1">
    <citation type="journal article" date="2021" name="BMC Genomics">
        <title>Datura genome reveals duplications of psychoactive alkaloid biosynthetic genes and high mutation rate following tissue culture.</title>
        <authorList>
            <person name="Rajewski A."/>
            <person name="Carter-House D."/>
            <person name="Stajich J."/>
            <person name="Litt A."/>
        </authorList>
    </citation>
    <scope>NUCLEOTIDE SEQUENCE [LARGE SCALE GENOMIC DNA]</scope>
    <source>
        <strain evidence="1">AR-01</strain>
    </source>
</reference>
<comment type="caution">
    <text evidence="1">The sequence shown here is derived from an EMBL/GenBank/DDBJ whole genome shotgun (WGS) entry which is preliminary data.</text>
</comment>
<dbReference type="InterPro" id="IPR004252">
    <property type="entry name" value="Probable_transposase_24"/>
</dbReference>
<gene>
    <name evidence="1" type="ORF">HAX54_009179</name>
</gene>
<dbReference type="Pfam" id="PF03004">
    <property type="entry name" value="Transposase_24"/>
    <property type="match status" value="1"/>
</dbReference>
<dbReference type="Proteomes" id="UP000823775">
    <property type="component" value="Unassembled WGS sequence"/>
</dbReference>
<protein>
    <recommendedName>
        <fullName evidence="3">CRIB domain-containing protein</fullName>
    </recommendedName>
</protein>
<sequence length="222" mass="25303">MKDDLGFTPMNFSHLIHSGDRETDKPFVFAGQAQQVIFIQDLEYHKWFVRRSIKLRDIFDMGEENSMSFDLSMQSDTTDLTILENICDLEYDDSDWATDGIESTRAKVYILTHTKHNDGRPLDKESTNTVDKMKEKLSNGETPIEQLHGSVAWEEDVYSQVLKNDKSGYIHGLGLGPTPSLLWGTKSSSRNVSFDGLSNEVAHKLEQQINESKELNKNKINN</sequence>
<evidence type="ECO:0000313" key="2">
    <source>
        <dbReference type="Proteomes" id="UP000823775"/>
    </source>
</evidence>
<evidence type="ECO:0008006" key="3">
    <source>
        <dbReference type="Google" id="ProtNLM"/>
    </source>
</evidence>
<proteinExistence type="predicted"/>
<evidence type="ECO:0000313" key="1">
    <source>
        <dbReference type="EMBL" id="MCD7469865.1"/>
    </source>
</evidence>
<name>A0ABS8TEH2_DATST</name>
<accession>A0ABS8TEH2</accession>
<dbReference type="EMBL" id="JACEIK010001498">
    <property type="protein sequence ID" value="MCD7469865.1"/>
    <property type="molecule type" value="Genomic_DNA"/>
</dbReference>